<dbReference type="Pfam" id="PF07244">
    <property type="entry name" value="POTRA"/>
    <property type="match status" value="1"/>
</dbReference>
<reference evidence="8 9" key="1">
    <citation type="submission" date="2017-06" db="EMBL/GenBank/DDBJ databases">
        <authorList>
            <person name="Kim H.J."/>
            <person name="Triplett B.A."/>
        </authorList>
    </citation>
    <scope>NUCLEOTIDE SEQUENCE [LARGE SCALE GENOMIC DNA]</scope>
    <source>
        <strain evidence="8 9">DSM 29150</strain>
    </source>
</reference>
<keyword evidence="9" id="KW-1185">Reference proteome</keyword>
<dbReference type="PANTHER" id="PTHR12815:SF47">
    <property type="entry name" value="TRANSLOCATION AND ASSEMBLY MODULE SUBUNIT TAMA"/>
    <property type="match status" value="1"/>
</dbReference>
<keyword evidence="3" id="KW-0732">Signal</keyword>
<dbReference type="InterPro" id="IPR039910">
    <property type="entry name" value="D15-like"/>
</dbReference>
<accession>A0A238WNI0</accession>
<evidence type="ECO:0000256" key="1">
    <source>
        <dbReference type="ARBA" id="ARBA00004370"/>
    </source>
</evidence>
<evidence type="ECO:0000259" key="6">
    <source>
        <dbReference type="Pfam" id="PF01103"/>
    </source>
</evidence>
<sequence length="837" mass="96449">MKSFTFETNLNSYLLKNNFIILIIILSITFSFSACNAVKYVPENEHLLVKNSVTVNNKKNVDSEISDYIVQRPNQPVLGFPLQLHIHNLGNKDFDTDFENWKSEYPKRYNFTSTLFSDKQARGLRKFKYDGNQWLLKSGEEPVILDKKKTKQTIDNLIQHYNNEGYFKATVKPVETEIKNKRIKVNYEIETGKPYLLDSVRTDITSTVLDSIYNTSKEASLIKKGNQFKLSSFVAEQNRLTNLFRNSGVYRFNKNAINFEADSSNYKASIELLISDSIANIPFKIQKIKNVKIYADYSFQAKDEPITDTINANGYQFLSKNKLRYKPKHLLNAIFIEPTDFYNDDARELSRKSLRSLNNFRSVDIKYTELENDDLEASIYLTPLKKYGIGLNTELTHSNVRQLGMLAKVSFSNRNIFKGAETLKFSIQGSFIDSKDAAENDRLLNAWEIGADILLEFPRFLSPFKYNKLLAKGKSPKTTFTLGTSLQKNIGLDKQRFTGIVDYNWEASKKIKHSLQILNAQYIKNLNPDQYFYVYSYEYGQLQDIQEQYFPDYILTEDNALEFIDENITPEFEEIDPDAYETAINIESRYYIITENAFVPSIAYTFTYNNRENFKDNNFSFFRARIASAGLLTTAIIQKKDSNNVKNLINTPISQYIRADLEYKKFWELNVENVLAFRAFAGVAIPYGNSETIPFSRSYFIGGANDLRAWKVYDLGPGKSSTGLEYNVGNLKLLTSLEYRFEILNSIKGALFIDAGNIWDITNSDLNPPEAKFTGFESFKDIGVGSGFGIRYDLSFILIRLDFGFKTYEPYIEEGSKWLQNYNFSSAVYNFGISYPF</sequence>
<dbReference type="Proteomes" id="UP000198384">
    <property type="component" value="Unassembled WGS sequence"/>
</dbReference>
<gene>
    <name evidence="8" type="ORF">SAMN06265371_103410</name>
</gene>
<evidence type="ECO:0000256" key="3">
    <source>
        <dbReference type="ARBA" id="ARBA00022729"/>
    </source>
</evidence>
<dbReference type="InterPro" id="IPR010827">
    <property type="entry name" value="BamA/TamA_POTRA"/>
</dbReference>
<dbReference type="PANTHER" id="PTHR12815">
    <property type="entry name" value="SORTING AND ASSEMBLY MACHINERY SAMM50 PROTEIN FAMILY MEMBER"/>
    <property type="match status" value="1"/>
</dbReference>
<feature type="domain" description="POTRA" evidence="7">
    <location>
        <begin position="143"/>
        <end position="192"/>
    </location>
</feature>
<evidence type="ECO:0000313" key="9">
    <source>
        <dbReference type="Proteomes" id="UP000198384"/>
    </source>
</evidence>
<evidence type="ECO:0000313" key="8">
    <source>
        <dbReference type="EMBL" id="SNR48037.1"/>
    </source>
</evidence>
<dbReference type="InterPro" id="IPR000184">
    <property type="entry name" value="Bac_surfAg_D15"/>
</dbReference>
<dbReference type="EMBL" id="FZNT01000003">
    <property type="protein sequence ID" value="SNR48037.1"/>
    <property type="molecule type" value="Genomic_DNA"/>
</dbReference>
<keyword evidence="4" id="KW-0472">Membrane</keyword>
<evidence type="ECO:0000256" key="5">
    <source>
        <dbReference type="ARBA" id="ARBA00023237"/>
    </source>
</evidence>
<dbReference type="Gene3D" id="3.10.20.310">
    <property type="entry name" value="membrane protein fhac"/>
    <property type="match status" value="1"/>
</dbReference>
<organism evidence="8 9">
    <name type="scientific">Lutibacter agarilyticus</name>
    <dbReference type="NCBI Taxonomy" id="1109740"/>
    <lineage>
        <taxon>Bacteria</taxon>
        <taxon>Pseudomonadati</taxon>
        <taxon>Bacteroidota</taxon>
        <taxon>Flavobacteriia</taxon>
        <taxon>Flavobacteriales</taxon>
        <taxon>Flavobacteriaceae</taxon>
        <taxon>Lutibacter</taxon>
    </lineage>
</organism>
<keyword evidence="5" id="KW-0998">Cell outer membrane</keyword>
<feature type="domain" description="Bacterial surface antigen (D15)" evidence="6">
    <location>
        <begin position="654"/>
        <end position="807"/>
    </location>
</feature>
<dbReference type="Pfam" id="PF01103">
    <property type="entry name" value="Omp85"/>
    <property type="match status" value="1"/>
</dbReference>
<evidence type="ECO:0000259" key="7">
    <source>
        <dbReference type="Pfam" id="PF07244"/>
    </source>
</evidence>
<dbReference type="PROSITE" id="PS51257">
    <property type="entry name" value="PROKAR_LIPOPROTEIN"/>
    <property type="match status" value="1"/>
</dbReference>
<dbReference type="Gene3D" id="2.40.160.50">
    <property type="entry name" value="membrane protein fhac: a member of the omp85/tpsb transporter family"/>
    <property type="match status" value="1"/>
</dbReference>
<evidence type="ECO:0000256" key="2">
    <source>
        <dbReference type="ARBA" id="ARBA00022692"/>
    </source>
</evidence>
<keyword evidence="2" id="KW-0812">Transmembrane</keyword>
<dbReference type="GO" id="GO:0019867">
    <property type="term" value="C:outer membrane"/>
    <property type="evidence" value="ECO:0007669"/>
    <property type="project" value="InterPro"/>
</dbReference>
<name>A0A238WNI0_9FLAO</name>
<protein>
    <submittedName>
        <fullName evidence="8">Surface antigen variable number repeat-containing protein</fullName>
    </submittedName>
</protein>
<comment type="subcellular location">
    <subcellularLocation>
        <location evidence="1">Membrane</location>
    </subcellularLocation>
</comment>
<proteinExistence type="predicted"/>
<evidence type="ECO:0000256" key="4">
    <source>
        <dbReference type="ARBA" id="ARBA00023136"/>
    </source>
</evidence>
<dbReference type="AlphaFoldDB" id="A0A238WNI0"/>